<dbReference type="VEuPathDB" id="TriTrypDB:TEOVI_000384600"/>
<dbReference type="Proteomes" id="UP000195570">
    <property type="component" value="Unassembled WGS sequence"/>
</dbReference>
<organism evidence="1 2">
    <name type="scientific">Trypanosoma equiperdum</name>
    <dbReference type="NCBI Taxonomy" id="5694"/>
    <lineage>
        <taxon>Eukaryota</taxon>
        <taxon>Discoba</taxon>
        <taxon>Euglenozoa</taxon>
        <taxon>Kinetoplastea</taxon>
        <taxon>Metakinetoplastina</taxon>
        <taxon>Trypanosomatida</taxon>
        <taxon>Trypanosomatidae</taxon>
        <taxon>Trypanosoma</taxon>
    </lineage>
</organism>
<evidence type="ECO:0000313" key="1">
    <source>
        <dbReference type="EMBL" id="SCU72270.1"/>
    </source>
</evidence>
<dbReference type="GeneID" id="92377786"/>
<dbReference type="CDD" id="cd23719">
    <property type="entry name" value="ZF_RNaseIII_KREPB4-5"/>
    <property type="match status" value="1"/>
</dbReference>
<dbReference type="AlphaFoldDB" id="A0A1G4IIW6"/>
<name>A0A1G4IIW6_TRYEQ</name>
<proteinExistence type="predicted"/>
<dbReference type="EMBL" id="CZPT02001829">
    <property type="protein sequence ID" value="SCU72270.1"/>
    <property type="molecule type" value="Genomic_DNA"/>
</dbReference>
<dbReference type="RefSeq" id="XP_067082786.1">
    <property type="nucleotide sequence ID" value="XM_067226685.1"/>
</dbReference>
<sequence length="414" mass="46459">MLRVENLRRSMTRLARHSLIRAVPFSPLSVGSSTDQTFGAPTRTPFRSHTCLLCDVSYESWGDHAESTTHIARHAICRTFVSPERHNAVMQQLWKHIRLDFGYVDEVTHKKEDRRRMRLASTMRHLQEKGVLHHSLPRVTVDAQSEVSLTVESDSFVNYMFLGESFARQETLDRVARLMPRAEALELRSIISFVLSKRRLAHFFDILDMRKMVLNGDSSDDKASADGGVPPTIPRLQQDGKAVILFSCLGELQMFSRRDRSHSVATRSAAEQLVLNVLGTHVMENIIGELVHEALQTVVEEGTAVWREHCGELKHKLFEGTKAVSPPIATTPNPVSNSGGPEVTADVNDQMWVDLCRLYVLDKNGSVPQLQPTVKRHSWHDVARALTLELTVPNPVNKSAVFAAAAPRLATKKK</sequence>
<accession>A0A1G4IIW6</accession>
<gene>
    <name evidence="1" type="ORF">TEOVI_000384600</name>
</gene>
<evidence type="ECO:0000313" key="2">
    <source>
        <dbReference type="Proteomes" id="UP000195570"/>
    </source>
</evidence>
<keyword evidence="2" id="KW-1185">Reference proteome</keyword>
<reference evidence="1" key="1">
    <citation type="submission" date="2016-09" db="EMBL/GenBank/DDBJ databases">
        <authorList>
            <person name="Hebert L."/>
            <person name="Moumen B."/>
        </authorList>
    </citation>
    <scope>NUCLEOTIDE SEQUENCE [LARGE SCALE GENOMIC DNA]</scope>
    <source>
        <strain evidence="1">OVI</strain>
    </source>
</reference>
<protein>
    <submittedName>
        <fullName evidence="1">KREPB4</fullName>
    </submittedName>
</protein>
<comment type="caution">
    <text evidence="1">The sequence shown here is derived from an EMBL/GenBank/DDBJ whole genome shotgun (WGS) entry which is preliminary data.</text>
</comment>